<dbReference type="AlphaFoldDB" id="A0A0G3GUB9"/>
<dbReference type="OrthoDB" id="81897at2"/>
<reference evidence="2 3" key="1">
    <citation type="journal article" date="2015" name="Genome Announc.">
        <title>Complete Genome Sequence of the Type Strain Corynebacterium mustelae DSM 45274, Isolated from Various Tissues of a Male Ferret with Lethal Sepsis.</title>
        <authorList>
            <person name="Ruckert C."/>
            <person name="Eimer J."/>
            <person name="Winkler A."/>
            <person name="Tauch A."/>
        </authorList>
    </citation>
    <scope>NUCLEOTIDE SEQUENCE [LARGE SCALE GENOMIC DNA]</scope>
    <source>
        <strain evidence="2 3">DSM 45274</strain>
    </source>
</reference>
<keyword evidence="1" id="KW-1133">Transmembrane helix</keyword>
<dbReference type="STRING" id="571915.CMUST_02110"/>
<evidence type="ECO:0000313" key="3">
    <source>
        <dbReference type="Proteomes" id="UP000035199"/>
    </source>
</evidence>
<feature type="transmembrane region" description="Helical" evidence="1">
    <location>
        <begin position="164"/>
        <end position="181"/>
    </location>
</feature>
<keyword evidence="1" id="KW-0472">Membrane</keyword>
<keyword evidence="3" id="KW-1185">Reference proteome</keyword>
<protein>
    <submittedName>
        <fullName evidence="2">TraX protein</fullName>
    </submittedName>
</protein>
<evidence type="ECO:0000313" key="2">
    <source>
        <dbReference type="EMBL" id="AKK04766.1"/>
    </source>
</evidence>
<evidence type="ECO:0000256" key="1">
    <source>
        <dbReference type="SAM" id="Phobius"/>
    </source>
</evidence>
<dbReference type="EMBL" id="CP011542">
    <property type="protein sequence ID" value="AKK04766.1"/>
    <property type="molecule type" value="Genomic_DNA"/>
</dbReference>
<dbReference type="KEGG" id="cmv:CMUST_02110"/>
<feature type="transmembrane region" description="Helical" evidence="1">
    <location>
        <begin position="223"/>
        <end position="241"/>
    </location>
</feature>
<feature type="transmembrane region" description="Helical" evidence="1">
    <location>
        <begin position="82"/>
        <end position="101"/>
    </location>
</feature>
<proteinExistence type="predicted"/>
<dbReference type="Proteomes" id="UP000035199">
    <property type="component" value="Chromosome"/>
</dbReference>
<keyword evidence="1" id="KW-0812">Transmembrane</keyword>
<sequence>MTNTASQSGFKIPAYFVLIGIFLLAQVCAIVAEKHTVADAATASFSTLTVVILIELISWAALPIVAFVLIVSFRRFGLSLRLLSILVGLSLITEISYDLAISGTFLNMSSQNFMWATVLCFVIVAVDNHLKTKPRPIYIAAMIAVTLAALMWAVLFNIGLRFGFVYTGVVLIALFLVFYYLHDRENTMMMTAALFGASFGISPAIGVIFLHYRAENLDTQSTWPHPVTLLIYPAMLCAASLL</sequence>
<organism evidence="2 3">
    <name type="scientific">Corynebacterium mustelae</name>
    <dbReference type="NCBI Taxonomy" id="571915"/>
    <lineage>
        <taxon>Bacteria</taxon>
        <taxon>Bacillati</taxon>
        <taxon>Actinomycetota</taxon>
        <taxon>Actinomycetes</taxon>
        <taxon>Mycobacteriales</taxon>
        <taxon>Corynebacteriaceae</taxon>
        <taxon>Corynebacterium</taxon>
    </lineage>
</organism>
<feature type="transmembrane region" description="Helical" evidence="1">
    <location>
        <begin position="193"/>
        <end position="211"/>
    </location>
</feature>
<gene>
    <name evidence="2" type="ORF">CMUST_02110</name>
</gene>
<feature type="transmembrane region" description="Helical" evidence="1">
    <location>
        <begin position="44"/>
        <end position="70"/>
    </location>
</feature>
<accession>A0A0G3GUB9</accession>
<dbReference type="PATRIC" id="fig|571915.4.peg.448"/>
<feature type="transmembrane region" description="Helical" evidence="1">
    <location>
        <begin position="113"/>
        <end position="130"/>
    </location>
</feature>
<feature type="transmembrane region" description="Helical" evidence="1">
    <location>
        <begin position="12"/>
        <end position="32"/>
    </location>
</feature>
<dbReference type="RefSeq" id="WP_052844476.1">
    <property type="nucleotide sequence ID" value="NZ_CP011542.1"/>
</dbReference>
<feature type="transmembrane region" description="Helical" evidence="1">
    <location>
        <begin position="137"/>
        <end position="158"/>
    </location>
</feature>
<reference evidence="3" key="2">
    <citation type="submission" date="2015-05" db="EMBL/GenBank/DDBJ databases">
        <title>Complete genome sequence of Corynebacterium mustelae DSM 45274, isolated from various tissues of a male ferret with lethal sepsis.</title>
        <authorList>
            <person name="Ruckert C."/>
            <person name="Albersmeier A."/>
            <person name="Winkler A."/>
            <person name="Tauch A."/>
        </authorList>
    </citation>
    <scope>NUCLEOTIDE SEQUENCE [LARGE SCALE GENOMIC DNA]</scope>
    <source>
        <strain evidence="3">DSM 45274</strain>
    </source>
</reference>
<name>A0A0G3GUB9_9CORY</name>